<protein>
    <submittedName>
        <fullName evidence="4">tRNA (N6-threonylcarbamoyladenosine(37)-N6)-methyltransferase TrmO</fullName>
    </submittedName>
</protein>
<feature type="domain" description="TsaA-like" evidence="3">
    <location>
        <begin position="7"/>
        <end position="148"/>
    </location>
</feature>
<comment type="caution">
    <text evidence="4">The sequence shown here is derived from an EMBL/GenBank/DDBJ whole genome shotgun (WGS) entry which is preliminary data.</text>
</comment>
<dbReference type="Gene3D" id="3.30.2310.10">
    <property type="entry name" value="YaeB-like"/>
    <property type="match status" value="1"/>
</dbReference>
<evidence type="ECO:0000256" key="1">
    <source>
        <dbReference type="ARBA" id="ARBA00022691"/>
    </source>
</evidence>
<dbReference type="Gene3D" id="2.40.30.70">
    <property type="entry name" value="YaeB-like"/>
    <property type="match status" value="1"/>
</dbReference>
<dbReference type="EMBL" id="JABBXH010000008">
    <property type="protein sequence ID" value="NMP33417.1"/>
    <property type="molecule type" value="Genomic_DNA"/>
</dbReference>
<evidence type="ECO:0000313" key="4">
    <source>
        <dbReference type="EMBL" id="NMP33417.1"/>
    </source>
</evidence>
<evidence type="ECO:0000313" key="5">
    <source>
        <dbReference type="Proteomes" id="UP000568664"/>
    </source>
</evidence>
<reference evidence="4 5" key="1">
    <citation type="submission" date="2020-04" db="EMBL/GenBank/DDBJ databases">
        <title>Thalassotalea sp. M1531, isolated from the surface of marine red alga.</title>
        <authorList>
            <person name="Pang L."/>
            <person name="Lu D.-C."/>
        </authorList>
    </citation>
    <scope>NUCLEOTIDE SEQUENCE [LARGE SCALE GENOMIC DNA]</scope>
    <source>
        <strain evidence="4 5">M1531</strain>
    </source>
</reference>
<dbReference type="InterPro" id="IPR041369">
    <property type="entry name" value="TrmO_C"/>
</dbReference>
<dbReference type="PROSITE" id="PS51668">
    <property type="entry name" value="TSAA_2"/>
    <property type="match status" value="1"/>
</dbReference>
<dbReference type="InterPro" id="IPR036414">
    <property type="entry name" value="YaeB_N_sf"/>
</dbReference>
<dbReference type="AlphaFoldDB" id="A0A7Y0LFX2"/>
<dbReference type="NCBIfam" id="TIGR00104">
    <property type="entry name" value="tRNA_TsaA"/>
    <property type="match status" value="1"/>
</dbReference>
<dbReference type="RefSeq" id="WP_169076732.1">
    <property type="nucleotide sequence ID" value="NZ_JABBXH010000008.1"/>
</dbReference>
<dbReference type="Proteomes" id="UP000568664">
    <property type="component" value="Unassembled WGS sequence"/>
</dbReference>
<keyword evidence="1" id="KW-0949">S-adenosyl-L-methionine</keyword>
<dbReference type="InterPro" id="IPR036413">
    <property type="entry name" value="YaeB-like_sf"/>
</dbReference>
<organism evidence="4 5">
    <name type="scientific">Thalassotalea algicola</name>
    <dbReference type="NCBI Taxonomy" id="2716224"/>
    <lineage>
        <taxon>Bacteria</taxon>
        <taxon>Pseudomonadati</taxon>
        <taxon>Pseudomonadota</taxon>
        <taxon>Gammaproteobacteria</taxon>
        <taxon>Alteromonadales</taxon>
        <taxon>Colwelliaceae</taxon>
        <taxon>Thalassotalea</taxon>
    </lineage>
</organism>
<keyword evidence="4" id="KW-0808">Transferase</keyword>
<gene>
    <name evidence="4" type="primary">tsaA</name>
    <name evidence="4" type="ORF">HII17_17860</name>
</gene>
<dbReference type="Pfam" id="PF01980">
    <property type="entry name" value="TrmO_N"/>
    <property type="match status" value="1"/>
</dbReference>
<keyword evidence="5" id="KW-1185">Reference proteome</keyword>
<dbReference type="InterPro" id="IPR023370">
    <property type="entry name" value="TrmO-like_N"/>
</dbReference>
<evidence type="ECO:0000256" key="2">
    <source>
        <dbReference type="ARBA" id="ARBA00033753"/>
    </source>
</evidence>
<keyword evidence="4" id="KW-0489">Methyltransferase</keyword>
<dbReference type="SUPFAM" id="SSF118196">
    <property type="entry name" value="YaeB-like"/>
    <property type="match status" value="1"/>
</dbReference>
<comment type="similarity">
    <text evidence="2">Belongs to the tRNA methyltransferase O family.</text>
</comment>
<dbReference type="GO" id="GO:0032259">
    <property type="term" value="P:methylation"/>
    <property type="evidence" value="ECO:0007669"/>
    <property type="project" value="UniProtKB-KW"/>
</dbReference>
<proteinExistence type="inferred from homology"/>
<evidence type="ECO:0000259" key="3">
    <source>
        <dbReference type="PROSITE" id="PS51668"/>
    </source>
</evidence>
<dbReference type="PANTHER" id="PTHR12818:SF0">
    <property type="entry name" value="TRNA (ADENINE(37)-N6)-METHYLTRANSFERASE"/>
    <property type="match status" value="1"/>
</dbReference>
<dbReference type="PANTHER" id="PTHR12818">
    <property type="entry name" value="TRNA (ADENINE(37)-N6)-METHYLTRANSFERASE"/>
    <property type="match status" value="1"/>
</dbReference>
<accession>A0A7Y0LFX2</accession>
<dbReference type="InterPro" id="IPR040372">
    <property type="entry name" value="YaeB-like"/>
</dbReference>
<sequence length="234" mass="26104">MAELFTVKSIGNVVSPYKEKFGIPRQPGLATAATGYIELDKTLEAIDMVDGLNKFSHIWLIFMFHQTIPHGWKAKVKPPRLGGNQKLGVLATRSTFRPNGIGMSVVKLEGVEVNDRSVRIKISGFDLVDQTPIVDIKPYIAYSDAVIDANSDYADKAPEELLTVLFSEQADEVLANQADEVKLLIEQVLAQDPRPAYKHHKPDDKTYGVHLFDFNISFTYTSRSKVKVMSIKPV</sequence>
<dbReference type="Pfam" id="PF18389">
    <property type="entry name" value="TrmO_C"/>
    <property type="match status" value="1"/>
</dbReference>
<name>A0A7Y0LFX2_9GAMM</name>
<dbReference type="GO" id="GO:0089715">
    <property type="term" value="F:tRNA (L-threonylcarbamoyladenosine(37)-C2) methyltransferase activity"/>
    <property type="evidence" value="ECO:0007669"/>
    <property type="project" value="TreeGrafter"/>
</dbReference>